<dbReference type="EMBL" id="JBBWUH010000002">
    <property type="protein sequence ID" value="KAK8175636.1"/>
    <property type="molecule type" value="Genomic_DNA"/>
</dbReference>
<feature type="region of interest" description="Disordered" evidence="1">
    <location>
        <begin position="1"/>
        <end position="20"/>
    </location>
</feature>
<proteinExistence type="predicted"/>
<accession>A0ABR1Y389</accession>
<feature type="region of interest" description="Disordered" evidence="1">
    <location>
        <begin position="166"/>
        <end position="187"/>
    </location>
</feature>
<feature type="region of interest" description="Disordered" evidence="1">
    <location>
        <begin position="263"/>
        <end position="298"/>
    </location>
</feature>
<feature type="non-terminal residue" evidence="3">
    <location>
        <position position="341"/>
    </location>
</feature>
<keyword evidence="2" id="KW-0472">Membrane</keyword>
<feature type="region of interest" description="Disordered" evidence="1">
    <location>
        <begin position="26"/>
        <end position="45"/>
    </location>
</feature>
<reference evidence="3 4" key="1">
    <citation type="journal article" date="2022" name="G3 (Bethesda)">
        <title>Enemy or ally: a genomic approach to elucidate the lifestyle of Phyllosticta citrichinaensis.</title>
        <authorList>
            <person name="Buijs V.A."/>
            <person name="Groenewald J.Z."/>
            <person name="Haridas S."/>
            <person name="LaButti K.M."/>
            <person name="Lipzen A."/>
            <person name="Martin F.M."/>
            <person name="Barry K."/>
            <person name="Grigoriev I.V."/>
            <person name="Crous P.W."/>
            <person name="Seidl M.F."/>
        </authorList>
    </citation>
    <scope>NUCLEOTIDE SEQUENCE [LARGE SCALE GENOMIC DNA]</scope>
    <source>
        <strain evidence="3 4">CBS 129764</strain>
    </source>
</reference>
<feature type="region of interest" description="Disordered" evidence="1">
    <location>
        <begin position="54"/>
        <end position="74"/>
    </location>
</feature>
<gene>
    <name evidence="3" type="ORF">IWX90DRAFT_424767</name>
</gene>
<keyword evidence="4" id="KW-1185">Reference proteome</keyword>
<organism evidence="3 4">
    <name type="scientific">Phyllosticta citrichinensis</name>
    <dbReference type="NCBI Taxonomy" id="1130410"/>
    <lineage>
        <taxon>Eukaryota</taxon>
        <taxon>Fungi</taxon>
        <taxon>Dikarya</taxon>
        <taxon>Ascomycota</taxon>
        <taxon>Pezizomycotina</taxon>
        <taxon>Dothideomycetes</taxon>
        <taxon>Dothideomycetes incertae sedis</taxon>
        <taxon>Botryosphaeriales</taxon>
        <taxon>Phyllostictaceae</taxon>
        <taxon>Phyllosticta</taxon>
    </lineage>
</organism>
<sequence length="341" mass="37421">MTGDRMDGWTDGGDGVELDECKEWGAGGGVRYFKPSRQSRQSLGGVRVPLVQQHPRPERPAQCPPAADQDPHTHPCFQGFGLDIRPLLNRHRRLPANGRFVFVGCIAWPLSISVAINTSSILGVPRSRRREWQAAFSKRRRGTCRMRSLTVDHGGRPSVRPMSIAQCSSQNSPASHPLQERQSPSSASLRLFPDAYWVRVSPRHTTITTTTADAGQMQETAPAPRMPWSGVASCSLHAGRWPGESGSSRSWCVAFGGRRRRPAASSMVDHRRPSSVNTMERPRTGRIVGKPDSQAHSTSRLGQASFLESQTKHCDVGLACQAQGLITNPRPITAASPRRWG</sequence>
<keyword evidence="2" id="KW-0812">Transmembrane</keyword>
<name>A0ABR1Y389_9PEZI</name>
<comment type="caution">
    <text evidence="3">The sequence shown here is derived from an EMBL/GenBank/DDBJ whole genome shotgun (WGS) entry which is preliminary data.</text>
</comment>
<evidence type="ECO:0000256" key="2">
    <source>
        <dbReference type="SAM" id="Phobius"/>
    </source>
</evidence>
<feature type="transmembrane region" description="Helical" evidence="2">
    <location>
        <begin position="100"/>
        <end position="122"/>
    </location>
</feature>
<evidence type="ECO:0000313" key="4">
    <source>
        <dbReference type="Proteomes" id="UP001456524"/>
    </source>
</evidence>
<protein>
    <submittedName>
        <fullName evidence="3">Uncharacterized protein</fullName>
    </submittedName>
</protein>
<dbReference type="Proteomes" id="UP001456524">
    <property type="component" value="Unassembled WGS sequence"/>
</dbReference>
<keyword evidence="2" id="KW-1133">Transmembrane helix</keyword>
<evidence type="ECO:0000313" key="3">
    <source>
        <dbReference type="EMBL" id="KAK8175636.1"/>
    </source>
</evidence>
<evidence type="ECO:0000256" key="1">
    <source>
        <dbReference type="SAM" id="MobiDB-lite"/>
    </source>
</evidence>